<protein>
    <recommendedName>
        <fullName evidence="3">Transposase IS116/IS110/IS902 family protein</fullName>
    </recommendedName>
</protein>
<organism evidence="1 2">
    <name type="scientific">Alkaliphilus peptidifermentans DSM 18978</name>
    <dbReference type="NCBI Taxonomy" id="1120976"/>
    <lineage>
        <taxon>Bacteria</taxon>
        <taxon>Bacillati</taxon>
        <taxon>Bacillota</taxon>
        <taxon>Clostridia</taxon>
        <taxon>Peptostreptococcales</taxon>
        <taxon>Natronincolaceae</taxon>
        <taxon>Alkaliphilus</taxon>
    </lineage>
</organism>
<dbReference type="Proteomes" id="UP000198636">
    <property type="component" value="Unassembled WGS sequence"/>
</dbReference>
<dbReference type="EMBL" id="FMUS01000059">
    <property type="protein sequence ID" value="SCZ11413.1"/>
    <property type="molecule type" value="Genomic_DNA"/>
</dbReference>
<proteinExistence type="predicted"/>
<reference evidence="1 2" key="1">
    <citation type="submission" date="2016-10" db="EMBL/GenBank/DDBJ databases">
        <authorList>
            <person name="de Groot N.N."/>
        </authorList>
    </citation>
    <scope>NUCLEOTIDE SEQUENCE [LARGE SCALE GENOMIC DNA]</scope>
    <source>
        <strain evidence="1 2">DSM 18978</strain>
    </source>
</reference>
<accession>A0A1G5LEQ9</accession>
<dbReference type="AlphaFoldDB" id="A0A1G5LEQ9"/>
<evidence type="ECO:0008006" key="3">
    <source>
        <dbReference type="Google" id="ProtNLM"/>
    </source>
</evidence>
<sequence length="61" mass="6801">QATVVGISKRKNVPVNDILFEFYSKKRSEGKASKVAIIATCNKLLRMIYGILKSKIPFTVS</sequence>
<keyword evidence="2" id="KW-1185">Reference proteome</keyword>
<name>A0A1G5LEQ9_9FIRM</name>
<feature type="non-terminal residue" evidence="1">
    <location>
        <position position="1"/>
    </location>
</feature>
<gene>
    <name evidence="1" type="ORF">SAMN03080606_04361</name>
</gene>
<evidence type="ECO:0000313" key="2">
    <source>
        <dbReference type="Proteomes" id="UP000198636"/>
    </source>
</evidence>
<evidence type="ECO:0000313" key="1">
    <source>
        <dbReference type="EMBL" id="SCZ11413.1"/>
    </source>
</evidence>